<reference evidence="1 3" key="1">
    <citation type="journal article" date="2008" name="Science">
        <title>The Physcomitrella genome reveals evolutionary insights into the conquest of land by plants.</title>
        <authorList>
            <person name="Rensing S."/>
            <person name="Lang D."/>
            <person name="Zimmer A."/>
            <person name="Terry A."/>
            <person name="Salamov A."/>
            <person name="Shapiro H."/>
            <person name="Nishiyama T."/>
            <person name="Perroud P.-F."/>
            <person name="Lindquist E."/>
            <person name="Kamisugi Y."/>
            <person name="Tanahashi T."/>
            <person name="Sakakibara K."/>
            <person name="Fujita T."/>
            <person name="Oishi K."/>
            <person name="Shin-I T."/>
            <person name="Kuroki Y."/>
            <person name="Toyoda A."/>
            <person name="Suzuki Y."/>
            <person name="Hashimoto A."/>
            <person name="Yamaguchi K."/>
            <person name="Sugano A."/>
            <person name="Kohara Y."/>
            <person name="Fujiyama A."/>
            <person name="Anterola A."/>
            <person name="Aoki S."/>
            <person name="Ashton N."/>
            <person name="Barbazuk W.B."/>
            <person name="Barker E."/>
            <person name="Bennetzen J."/>
            <person name="Bezanilla M."/>
            <person name="Blankenship R."/>
            <person name="Cho S.H."/>
            <person name="Dutcher S."/>
            <person name="Estelle M."/>
            <person name="Fawcett J.A."/>
            <person name="Gundlach H."/>
            <person name="Hanada K."/>
            <person name="Heyl A."/>
            <person name="Hicks K.A."/>
            <person name="Hugh J."/>
            <person name="Lohr M."/>
            <person name="Mayer K."/>
            <person name="Melkozernov A."/>
            <person name="Murata T."/>
            <person name="Nelson D."/>
            <person name="Pils B."/>
            <person name="Prigge M."/>
            <person name="Reiss B."/>
            <person name="Renner T."/>
            <person name="Rombauts S."/>
            <person name="Rushton P."/>
            <person name="Sanderfoot A."/>
            <person name="Schween G."/>
            <person name="Shiu S.-H."/>
            <person name="Stueber K."/>
            <person name="Theodoulou F.L."/>
            <person name="Tu H."/>
            <person name="Van de Peer Y."/>
            <person name="Verrier P.J."/>
            <person name="Waters E."/>
            <person name="Wood A."/>
            <person name="Yang L."/>
            <person name="Cove D."/>
            <person name="Cuming A."/>
            <person name="Hasebe M."/>
            <person name="Lucas S."/>
            <person name="Mishler D.B."/>
            <person name="Reski R."/>
            <person name="Grigoriev I."/>
            <person name="Quatrano R.S."/>
            <person name="Boore J.L."/>
        </authorList>
    </citation>
    <scope>NUCLEOTIDE SEQUENCE [LARGE SCALE GENOMIC DNA]</scope>
    <source>
        <strain evidence="2 3">cv. Gransden 2004</strain>
    </source>
</reference>
<organism evidence="1">
    <name type="scientific">Physcomitrium patens</name>
    <name type="common">Spreading-leaved earth moss</name>
    <name type="synonym">Physcomitrella patens</name>
    <dbReference type="NCBI Taxonomy" id="3218"/>
    <lineage>
        <taxon>Eukaryota</taxon>
        <taxon>Viridiplantae</taxon>
        <taxon>Streptophyta</taxon>
        <taxon>Embryophyta</taxon>
        <taxon>Bryophyta</taxon>
        <taxon>Bryophytina</taxon>
        <taxon>Bryopsida</taxon>
        <taxon>Funariidae</taxon>
        <taxon>Funariales</taxon>
        <taxon>Funariaceae</taxon>
        <taxon>Physcomitrium</taxon>
    </lineage>
</organism>
<dbReference type="EMBL" id="ABEU02000012">
    <property type="protein sequence ID" value="PNR43485.1"/>
    <property type="molecule type" value="Genomic_DNA"/>
</dbReference>
<dbReference type="AlphaFoldDB" id="A0A2K1JPL4"/>
<dbReference type="Proteomes" id="UP000006727">
    <property type="component" value="Chromosome 12"/>
</dbReference>
<proteinExistence type="predicted"/>
<gene>
    <name evidence="1" type="ORF">PHYPA_015866</name>
</gene>
<evidence type="ECO:0000313" key="1">
    <source>
        <dbReference type="EMBL" id="PNR43485.1"/>
    </source>
</evidence>
<dbReference type="EnsemblPlants" id="Pp3c12_5720V3.2">
    <property type="protein sequence ID" value="PAC:32973450.CDS.1"/>
    <property type="gene ID" value="Pp3c12_5720"/>
</dbReference>
<evidence type="ECO:0000313" key="3">
    <source>
        <dbReference type="Proteomes" id="UP000006727"/>
    </source>
</evidence>
<reference evidence="2" key="3">
    <citation type="submission" date="2020-12" db="UniProtKB">
        <authorList>
            <consortium name="EnsemblPlants"/>
        </authorList>
    </citation>
    <scope>IDENTIFICATION</scope>
</reference>
<accession>A0A2K1JPL4</accession>
<dbReference type="InParanoid" id="A0A2K1JPL4"/>
<evidence type="ECO:0000313" key="2">
    <source>
        <dbReference type="EnsemblPlants" id="PAC:32973449.CDS.1"/>
    </source>
</evidence>
<dbReference type="Gramene" id="Pp3c12_5720V3.2">
    <property type="protein sequence ID" value="PAC:32973450.CDS.1"/>
    <property type="gene ID" value="Pp3c12_5720"/>
</dbReference>
<dbReference type="Gramene" id="Pp3c12_5720V3.1">
    <property type="protein sequence ID" value="PAC:32973449.CDS.1"/>
    <property type="gene ID" value="Pp3c12_5720"/>
</dbReference>
<name>A0A2K1JPL4_PHYPA</name>
<reference evidence="1 3" key="2">
    <citation type="journal article" date="2018" name="Plant J.">
        <title>The Physcomitrella patens chromosome-scale assembly reveals moss genome structure and evolution.</title>
        <authorList>
            <person name="Lang D."/>
            <person name="Ullrich K.K."/>
            <person name="Murat F."/>
            <person name="Fuchs J."/>
            <person name="Jenkins J."/>
            <person name="Haas F.B."/>
            <person name="Piednoel M."/>
            <person name="Gundlach H."/>
            <person name="Van Bel M."/>
            <person name="Meyberg R."/>
            <person name="Vives C."/>
            <person name="Morata J."/>
            <person name="Symeonidi A."/>
            <person name="Hiss M."/>
            <person name="Muchero W."/>
            <person name="Kamisugi Y."/>
            <person name="Saleh O."/>
            <person name="Blanc G."/>
            <person name="Decker E.L."/>
            <person name="van Gessel N."/>
            <person name="Grimwood J."/>
            <person name="Hayes R.D."/>
            <person name="Graham S.W."/>
            <person name="Gunter L.E."/>
            <person name="McDaniel S.F."/>
            <person name="Hoernstein S.N.W."/>
            <person name="Larsson A."/>
            <person name="Li F.W."/>
            <person name="Perroud P.F."/>
            <person name="Phillips J."/>
            <person name="Ranjan P."/>
            <person name="Rokshar D.S."/>
            <person name="Rothfels C.J."/>
            <person name="Schneider L."/>
            <person name="Shu S."/>
            <person name="Stevenson D.W."/>
            <person name="Thummler F."/>
            <person name="Tillich M."/>
            <person name="Villarreal Aguilar J.C."/>
            <person name="Widiez T."/>
            <person name="Wong G.K."/>
            <person name="Wymore A."/>
            <person name="Zhang Y."/>
            <person name="Zimmer A.D."/>
            <person name="Quatrano R.S."/>
            <person name="Mayer K.F.X."/>
            <person name="Goodstein D."/>
            <person name="Casacuberta J.M."/>
            <person name="Vandepoele K."/>
            <person name="Reski R."/>
            <person name="Cuming A.C."/>
            <person name="Tuskan G.A."/>
            <person name="Maumus F."/>
            <person name="Salse J."/>
            <person name="Schmutz J."/>
            <person name="Rensing S.A."/>
        </authorList>
    </citation>
    <scope>NUCLEOTIDE SEQUENCE [LARGE SCALE GENOMIC DNA]</scope>
    <source>
        <strain evidence="2 3">cv. Gransden 2004</strain>
    </source>
</reference>
<dbReference type="EnsemblPlants" id="Pp3c12_5720V3.1">
    <property type="protein sequence ID" value="PAC:32973449.CDS.1"/>
    <property type="gene ID" value="Pp3c12_5720"/>
</dbReference>
<keyword evidence="3" id="KW-1185">Reference proteome</keyword>
<sequence>MEFKVQILHFEGYNLQRITKSILLLSRDVIFQEEYITNFLSNTHFLNPYD</sequence>
<protein>
    <submittedName>
        <fullName evidence="1 2">Uncharacterized protein</fullName>
    </submittedName>
</protein>